<comment type="caution">
    <text evidence="1">The sequence shown here is derived from an EMBL/GenBank/DDBJ whole genome shotgun (WGS) entry which is preliminary data.</text>
</comment>
<proteinExistence type="predicted"/>
<dbReference type="Proteomes" id="UP001580430">
    <property type="component" value="Unassembled WGS sequence"/>
</dbReference>
<organism evidence="1 2">
    <name type="scientific">Paenibacillus medicaginis</name>
    <dbReference type="NCBI Taxonomy" id="1470560"/>
    <lineage>
        <taxon>Bacteria</taxon>
        <taxon>Bacillati</taxon>
        <taxon>Bacillota</taxon>
        <taxon>Bacilli</taxon>
        <taxon>Bacillales</taxon>
        <taxon>Paenibacillaceae</taxon>
        <taxon>Paenibacillus</taxon>
    </lineage>
</organism>
<reference evidence="1 2" key="1">
    <citation type="submission" date="2024-09" db="EMBL/GenBank/DDBJ databases">
        <title>Paenibacillus zeirhizospherea sp. nov., isolated from surface of the maize (Zea mays) roots in a horticulture field, Hungary.</title>
        <authorList>
            <person name="Marton D."/>
            <person name="Farkas M."/>
            <person name="Bedics A."/>
            <person name="Toth E."/>
            <person name="Tancsics A."/>
            <person name="Boka K."/>
            <person name="Marati G."/>
            <person name="Kriszt B."/>
            <person name="Cserhati M."/>
        </authorList>
    </citation>
    <scope>NUCLEOTIDE SEQUENCE [LARGE SCALE GENOMIC DNA]</scope>
    <source>
        <strain evidence="1 2">JCM 18446</strain>
    </source>
</reference>
<sequence>MKWRAGSLWVKANKFGYEGLAEWVSYELMRRSNVNEELIVPYQICKIVDEEGTEYDGCYSENFVSPGETLVTLDRLLSSYGYSFNRIVEKLSTERAVEAIAVVVESLTGLNVFQYLTDQLTFDAVVLNEDRHINNIAFIHRADGYRLCPYFDHGLSLLSDLNDYPASMPADVAMRNVKARPFSVSFRKQALSTSLKFNRDAVVEFLDTHELGRAGRVLRSQVRVYSNLFV</sequence>
<evidence type="ECO:0000313" key="1">
    <source>
        <dbReference type="EMBL" id="MFB5762352.1"/>
    </source>
</evidence>
<dbReference type="Gene3D" id="1.10.1070.20">
    <property type="match status" value="1"/>
</dbReference>
<evidence type="ECO:0000313" key="2">
    <source>
        <dbReference type="Proteomes" id="UP001580430"/>
    </source>
</evidence>
<accession>A0ABV5C4A1</accession>
<dbReference type="EMBL" id="JBHIRY010000020">
    <property type="protein sequence ID" value="MFB5762352.1"/>
    <property type="molecule type" value="Genomic_DNA"/>
</dbReference>
<protein>
    <recommendedName>
        <fullName evidence="3">HipA-like C-terminal domain-containing protein</fullName>
    </recommendedName>
</protein>
<dbReference type="RefSeq" id="WP_375521459.1">
    <property type="nucleotide sequence ID" value="NZ_JBHIRY010000020.1"/>
</dbReference>
<evidence type="ECO:0008006" key="3">
    <source>
        <dbReference type="Google" id="ProtNLM"/>
    </source>
</evidence>
<gene>
    <name evidence="1" type="ORF">ACE5LO_18375</name>
</gene>
<name>A0ABV5C4A1_9BACL</name>
<keyword evidence="2" id="KW-1185">Reference proteome</keyword>